<evidence type="ECO:0000256" key="1">
    <source>
        <dbReference type="ARBA" id="ARBA00004141"/>
    </source>
</evidence>
<evidence type="ECO:0000313" key="7">
    <source>
        <dbReference type="EMBL" id="KAK9768007.1"/>
    </source>
</evidence>
<feature type="domain" description="Ion transport" evidence="6">
    <location>
        <begin position="32"/>
        <end position="145"/>
    </location>
</feature>
<evidence type="ECO:0000259" key="6">
    <source>
        <dbReference type="Pfam" id="PF00520"/>
    </source>
</evidence>
<name>A0ABR2X2W4_9FUNG</name>
<evidence type="ECO:0000313" key="8">
    <source>
        <dbReference type="Proteomes" id="UP001479436"/>
    </source>
</evidence>
<proteinExistence type="predicted"/>
<feature type="transmembrane region" description="Helical" evidence="5">
    <location>
        <begin position="31"/>
        <end position="52"/>
    </location>
</feature>
<sequence>MIESPSKDKLETPIEGISRSERVHQLVFSKFYTALYIIMAILSLISVIISLLQQCPGTFYIVLEIIVNTVMIVEVTIRLVVYGKKFWKSWMNILDVVIVLLCIITVVFLFMDCSTIRGRGELASTLFLVFRNTTQFFRLFIMIRKNKQHLTGRKRNTIEFKGVVSEIEEGNLDTVHSGFSPGYILEEESDDEPSAPTSRTSTHRSLAGLKEITVIPAALKK</sequence>
<dbReference type="EMBL" id="JASJQH010000040">
    <property type="protein sequence ID" value="KAK9768007.1"/>
    <property type="molecule type" value="Genomic_DNA"/>
</dbReference>
<protein>
    <recommendedName>
        <fullName evidence="6">Ion transport domain-containing protein</fullName>
    </recommendedName>
</protein>
<dbReference type="Gene3D" id="1.20.120.350">
    <property type="entry name" value="Voltage-gated potassium channels. Chain C"/>
    <property type="match status" value="1"/>
</dbReference>
<accession>A0ABR2X2W4</accession>
<keyword evidence="3 5" id="KW-1133">Transmembrane helix</keyword>
<evidence type="ECO:0000256" key="5">
    <source>
        <dbReference type="SAM" id="Phobius"/>
    </source>
</evidence>
<dbReference type="Pfam" id="PF00520">
    <property type="entry name" value="Ion_trans"/>
    <property type="match status" value="1"/>
</dbReference>
<dbReference type="InterPro" id="IPR027359">
    <property type="entry name" value="Volt_channel_dom_sf"/>
</dbReference>
<evidence type="ECO:0000256" key="3">
    <source>
        <dbReference type="ARBA" id="ARBA00022989"/>
    </source>
</evidence>
<feature type="transmembrane region" description="Helical" evidence="5">
    <location>
        <begin position="58"/>
        <end position="81"/>
    </location>
</feature>
<reference evidence="7 8" key="1">
    <citation type="submission" date="2023-04" db="EMBL/GenBank/DDBJ databases">
        <title>Genome of Basidiobolus ranarum AG-B5.</title>
        <authorList>
            <person name="Stajich J.E."/>
            <person name="Carter-House D."/>
            <person name="Gryganskyi A."/>
        </authorList>
    </citation>
    <scope>NUCLEOTIDE SEQUENCE [LARGE SCALE GENOMIC DNA]</scope>
    <source>
        <strain evidence="7 8">AG-B5</strain>
    </source>
</reference>
<dbReference type="Proteomes" id="UP001479436">
    <property type="component" value="Unassembled WGS sequence"/>
</dbReference>
<dbReference type="InterPro" id="IPR005821">
    <property type="entry name" value="Ion_trans_dom"/>
</dbReference>
<organism evidence="7 8">
    <name type="scientific">Basidiobolus ranarum</name>
    <dbReference type="NCBI Taxonomy" id="34480"/>
    <lineage>
        <taxon>Eukaryota</taxon>
        <taxon>Fungi</taxon>
        <taxon>Fungi incertae sedis</taxon>
        <taxon>Zoopagomycota</taxon>
        <taxon>Entomophthoromycotina</taxon>
        <taxon>Basidiobolomycetes</taxon>
        <taxon>Basidiobolales</taxon>
        <taxon>Basidiobolaceae</taxon>
        <taxon>Basidiobolus</taxon>
    </lineage>
</organism>
<keyword evidence="8" id="KW-1185">Reference proteome</keyword>
<evidence type="ECO:0000256" key="2">
    <source>
        <dbReference type="ARBA" id="ARBA00022692"/>
    </source>
</evidence>
<evidence type="ECO:0000256" key="4">
    <source>
        <dbReference type="ARBA" id="ARBA00023136"/>
    </source>
</evidence>
<comment type="caution">
    <text evidence="7">The sequence shown here is derived from an EMBL/GenBank/DDBJ whole genome shotgun (WGS) entry which is preliminary data.</text>
</comment>
<keyword evidence="2 5" id="KW-0812">Transmembrane</keyword>
<dbReference type="PANTHER" id="PTHR38483">
    <property type="entry name" value="CHROMOSOME 1, WHOLE GENOME SHOTGUN SEQUENCE"/>
    <property type="match status" value="1"/>
</dbReference>
<comment type="subcellular location">
    <subcellularLocation>
        <location evidence="1">Membrane</location>
        <topology evidence="1">Multi-pass membrane protein</topology>
    </subcellularLocation>
</comment>
<keyword evidence="4 5" id="KW-0472">Membrane</keyword>
<dbReference type="PANTHER" id="PTHR38483:SF1">
    <property type="entry name" value="ION TRANSPORT DOMAIN-CONTAINING PROTEIN"/>
    <property type="match status" value="1"/>
</dbReference>
<gene>
    <name evidence="7" type="ORF">K7432_001692</name>
</gene>
<feature type="transmembrane region" description="Helical" evidence="5">
    <location>
        <begin position="93"/>
        <end position="111"/>
    </location>
</feature>